<dbReference type="SUPFAM" id="SSF52540">
    <property type="entry name" value="P-loop containing nucleoside triphosphate hydrolases"/>
    <property type="match status" value="1"/>
</dbReference>
<feature type="region of interest" description="Disordered" evidence="9">
    <location>
        <begin position="490"/>
        <end position="514"/>
    </location>
</feature>
<feature type="compositionally biased region" description="Low complexity" evidence="9">
    <location>
        <begin position="279"/>
        <end position="288"/>
    </location>
</feature>
<evidence type="ECO:0000313" key="12">
    <source>
        <dbReference type="Proteomes" id="UP001050691"/>
    </source>
</evidence>
<feature type="domain" description="Kinesin motor" evidence="10">
    <location>
        <begin position="10"/>
        <end position="458"/>
    </location>
</feature>
<feature type="coiled-coil region" evidence="8">
    <location>
        <begin position="1281"/>
        <end position="1326"/>
    </location>
</feature>
<dbReference type="InterPro" id="IPR020904">
    <property type="entry name" value="Sc_DH/Rdtase_CS"/>
</dbReference>
<dbReference type="InterPro" id="IPR019821">
    <property type="entry name" value="Kinesin_motor_CS"/>
</dbReference>
<keyword evidence="4 7" id="KW-0067">ATP-binding</keyword>
<dbReference type="PANTHER" id="PTHR47969">
    <property type="entry name" value="CHROMOSOME-ASSOCIATED KINESIN KIF4A-RELATED"/>
    <property type="match status" value="1"/>
</dbReference>
<evidence type="ECO:0000259" key="10">
    <source>
        <dbReference type="PROSITE" id="PS50067"/>
    </source>
</evidence>
<dbReference type="Gene3D" id="3.40.850.10">
    <property type="entry name" value="Kinesin motor domain"/>
    <property type="match status" value="1"/>
</dbReference>
<dbReference type="InterPro" id="IPR036961">
    <property type="entry name" value="Kinesin_motor_dom_sf"/>
</dbReference>
<feature type="binding site" evidence="7">
    <location>
        <begin position="117"/>
        <end position="124"/>
    </location>
    <ligand>
        <name>ATP</name>
        <dbReference type="ChEBI" id="CHEBI:30616"/>
    </ligand>
</feature>
<dbReference type="Pfam" id="PF13561">
    <property type="entry name" value="adh_short_C2"/>
    <property type="match status" value="1"/>
</dbReference>
<dbReference type="SMART" id="SM00129">
    <property type="entry name" value="KISc"/>
    <property type="match status" value="1"/>
</dbReference>
<accession>A0AAV5AF08</accession>
<protein>
    <recommendedName>
        <fullName evidence="10">Kinesin motor domain-containing protein</fullName>
    </recommendedName>
</protein>
<evidence type="ECO:0000256" key="5">
    <source>
        <dbReference type="ARBA" id="ARBA00022857"/>
    </source>
</evidence>
<feature type="coiled-coil region" evidence="8">
    <location>
        <begin position="1416"/>
        <end position="1476"/>
    </location>
</feature>
<feature type="compositionally biased region" description="Basic and acidic residues" evidence="9">
    <location>
        <begin position="502"/>
        <end position="514"/>
    </location>
</feature>
<reference evidence="11" key="1">
    <citation type="submission" date="2021-10" db="EMBL/GenBank/DDBJ databases">
        <title>De novo Genome Assembly of Clathrus columnatus (Basidiomycota, Fungi) Using Illumina and Nanopore Sequence Data.</title>
        <authorList>
            <person name="Ogiso-Tanaka E."/>
            <person name="Itagaki H."/>
            <person name="Hosoya T."/>
            <person name="Hosaka K."/>
        </authorList>
    </citation>
    <scope>NUCLEOTIDE SEQUENCE</scope>
    <source>
        <strain evidence="11">MO-923</strain>
    </source>
</reference>
<dbReference type="Pfam" id="PF00225">
    <property type="entry name" value="Kinesin"/>
    <property type="match status" value="2"/>
</dbReference>
<feature type="region of interest" description="Disordered" evidence="9">
    <location>
        <begin position="261"/>
        <end position="343"/>
    </location>
</feature>
<feature type="compositionally biased region" description="Low complexity" evidence="9">
    <location>
        <begin position="1768"/>
        <end position="1780"/>
    </location>
</feature>
<gene>
    <name evidence="11" type="ORF">Clacol_006563</name>
</gene>
<evidence type="ECO:0000256" key="4">
    <source>
        <dbReference type="ARBA" id="ARBA00022840"/>
    </source>
</evidence>
<evidence type="ECO:0000256" key="2">
    <source>
        <dbReference type="ARBA" id="ARBA00022490"/>
    </source>
</evidence>
<feature type="coiled-coil region" evidence="8">
    <location>
        <begin position="1807"/>
        <end position="1947"/>
    </location>
</feature>
<comment type="subcellular location">
    <subcellularLocation>
        <location evidence="1">Cytoplasm</location>
    </subcellularLocation>
</comment>
<organism evidence="11 12">
    <name type="scientific">Clathrus columnatus</name>
    <dbReference type="NCBI Taxonomy" id="1419009"/>
    <lineage>
        <taxon>Eukaryota</taxon>
        <taxon>Fungi</taxon>
        <taxon>Dikarya</taxon>
        <taxon>Basidiomycota</taxon>
        <taxon>Agaricomycotina</taxon>
        <taxon>Agaricomycetes</taxon>
        <taxon>Phallomycetidae</taxon>
        <taxon>Phallales</taxon>
        <taxon>Clathraceae</taxon>
        <taxon>Clathrus</taxon>
    </lineage>
</organism>
<feature type="region of interest" description="Disordered" evidence="9">
    <location>
        <begin position="48"/>
        <end position="73"/>
    </location>
</feature>
<dbReference type="PROSITE" id="PS50067">
    <property type="entry name" value="KINESIN_MOTOR_2"/>
    <property type="match status" value="1"/>
</dbReference>
<name>A0AAV5AF08_9AGAM</name>
<feature type="coiled-coil region" evidence="8">
    <location>
        <begin position="965"/>
        <end position="992"/>
    </location>
</feature>
<feature type="coiled-coil region" evidence="8">
    <location>
        <begin position="1076"/>
        <end position="1177"/>
    </location>
</feature>
<comment type="caution">
    <text evidence="11">The sequence shown here is derived from an EMBL/GenBank/DDBJ whole genome shotgun (WGS) entry which is preliminary data.</text>
</comment>
<dbReference type="Gene3D" id="1.20.5.170">
    <property type="match status" value="1"/>
</dbReference>
<dbReference type="FunFam" id="3.40.50.720:FF:000084">
    <property type="entry name" value="Short-chain dehydrogenase reductase"/>
    <property type="match status" value="1"/>
</dbReference>
<dbReference type="InterPro" id="IPR027640">
    <property type="entry name" value="Kinesin-like_fam"/>
</dbReference>
<proteinExistence type="inferred from homology"/>
<dbReference type="GO" id="GO:0005875">
    <property type="term" value="C:microtubule associated complex"/>
    <property type="evidence" value="ECO:0007669"/>
    <property type="project" value="TreeGrafter"/>
</dbReference>
<dbReference type="Proteomes" id="UP001050691">
    <property type="component" value="Unassembled WGS sequence"/>
</dbReference>
<dbReference type="GO" id="GO:0003777">
    <property type="term" value="F:microtubule motor activity"/>
    <property type="evidence" value="ECO:0007669"/>
    <property type="project" value="InterPro"/>
</dbReference>
<feature type="coiled-coil region" evidence="8">
    <location>
        <begin position="1586"/>
        <end position="1708"/>
    </location>
</feature>
<keyword evidence="6 8" id="KW-0175">Coiled coil</keyword>
<keyword evidence="2" id="KW-0963">Cytoplasm</keyword>
<evidence type="ECO:0000256" key="8">
    <source>
        <dbReference type="SAM" id="Coils"/>
    </source>
</evidence>
<dbReference type="SUPFAM" id="SSF51735">
    <property type="entry name" value="NAD(P)-binding Rossmann-fold domains"/>
    <property type="match status" value="1"/>
</dbReference>
<evidence type="ECO:0000256" key="9">
    <source>
        <dbReference type="SAM" id="MobiDB-lite"/>
    </source>
</evidence>
<dbReference type="InterPro" id="IPR002347">
    <property type="entry name" value="SDR_fam"/>
</dbReference>
<keyword evidence="7" id="KW-0505">Motor protein</keyword>
<dbReference type="PANTHER" id="PTHR47969:SF15">
    <property type="entry name" value="CHROMOSOME-ASSOCIATED KINESIN KIF4A-RELATED"/>
    <property type="match status" value="1"/>
</dbReference>
<dbReference type="PRINTS" id="PR00081">
    <property type="entry name" value="GDHRDH"/>
</dbReference>
<feature type="compositionally biased region" description="Low complexity" evidence="9">
    <location>
        <begin position="54"/>
        <end position="73"/>
    </location>
</feature>
<evidence type="ECO:0000256" key="6">
    <source>
        <dbReference type="ARBA" id="ARBA00023054"/>
    </source>
</evidence>
<dbReference type="InterPro" id="IPR036291">
    <property type="entry name" value="NAD(P)-bd_dom_sf"/>
</dbReference>
<dbReference type="GO" id="GO:0051231">
    <property type="term" value="P:spindle elongation"/>
    <property type="evidence" value="ECO:0007669"/>
    <property type="project" value="TreeGrafter"/>
</dbReference>
<feature type="coiled-coil region" evidence="8">
    <location>
        <begin position="1500"/>
        <end position="1556"/>
    </location>
</feature>
<dbReference type="InterPro" id="IPR027417">
    <property type="entry name" value="P-loop_NTPase"/>
</dbReference>
<feature type="compositionally biased region" description="Low complexity" evidence="9">
    <location>
        <begin position="903"/>
        <end position="920"/>
    </location>
</feature>
<comment type="similarity">
    <text evidence="7">Belongs to the TRAFAC class myosin-kinesin ATPase superfamily. Kinesin family.</text>
</comment>
<evidence type="ECO:0000256" key="7">
    <source>
        <dbReference type="PROSITE-ProRule" id="PRU00283"/>
    </source>
</evidence>
<evidence type="ECO:0000313" key="11">
    <source>
        <dbReference type="EMBL" id="GJJ12322.1"/>
    </source>
</evidence>
<dbReference type="Gene3D" id="3.40.50.720">
    <property type="entry name" value="NAD(P)-binding Rossmann-like Domain"/>
    <property type="match status" value="1"/>
</dbReference>
<feature type="region of interest" description="Disordered" evidence="9">
    <location>
        <begin position="1710"/>
        <end position="1800"/>
    </location>
</feature>
<evidence type="ECO:0000256" key="3">
    <source>
        <dbReference type="ARBA" id="ARBA00022741"/>
    </source>
</evidence>
<keyword evidence="12" id="KW-1185">Reference proteome</keyword>
<dbReference type="PROSITE" id="PS00411">
    <property type="entry name" value="KINESIN_MOTOR_1"/>
    <property type="match status" value="1"/>
</dbReference>
<sequence length="2231" mass="249967">MAPPSGTTTSVQVAVRIRPTTSHDTLSIPARFQRTVVQAASSTTVQVDSAQSLAATPTPNSPSQSSPSSASQTKKQFFTFDQVHPPSTSQYTLFQSTADPLIGRFLQGFNCTVLAYGQTSSGKTYSMTGIDLDADPSDPDNGMGIIPRSISKIFERTRQIKEERGLSWTYTLKGSFIELYNEDLIDLLADDAVKRDVQIREDKDGNIIWGGLREVTVRNVGEVMSLIKQGTSIRRTNETDMNAQSSRSHAIFSLTLTQKKFTGSGLPTRSSSPLPPGRSPSRLGRPGSQYNTSSLPRVSSPTSGRPPTPSFQAAMNRGGGIVRPSSALGGRISPSKDKDDEEVGEWTTIISKFHFVDLAGSERLKRTAAAGERIKEGISINSGLLALGNVISALGDPSRAKSHTASHVPYRDSKLTRLLQDSLGGNANTLMIACVSPAEWNVAETVNTLKYANRARNIRNRAVINEKEDGWDDVEWLQNMVTRLRRDLKALKEGTNPSEESESTHTDHEHDESSRIAVQQFVELQSQHDELRRQFTQRTEELTRLRRELGESQRATGGSIPGTGKYEEIVGPVIEEYEKTIASMEAELSLNRAALRHTNSLVTEKEQELATVTERHAATEMYLEELRARVAKLSDREASTEAYIRDLEEKVKLFDEKSFSSSSAVADLKREIQQYRDAESHSAAYITDLEQRLGRTDETVLSLRERVQHLEHDVNSRAEAAEVLQKRLEELTSDGAAWRADLEHREVKLKELEKQLEVWEEKRKQANEDRERLGDVAGDVEKARRSLELDLLDTPEKRMKSTRDSDVEGQLTALQETHQATLADLASVTDKYRDALREISDLASQIQELKLQTSSQREPSDDGSDVPSTPRRRLTTGSGLRSPRGDGRRSFFRQAASTESLHARSLSQSQSLSQELSSARLSKHSLNGRPDSLTIPNSTRLSPTITRSMSYSQLPFIDSPTERSVASLEKEIMRLQEVLKEREAEISTLEESLKTKTNGVPHQIQDIPPIPEVDDVENELSDPSLNELSPTTLKQFKDLRRLSKRLSLQTPPESLTESSETLDRLNELMLSMAQKESQHRETVESLNAELSQVRRQYDELSTLSRNQALNMSTELEALRKEHLTTASELEELQLKHAEATTELENQLISQQNLRSGLEELRRHEMELLEQIRLVEESHAEAIERLQFEHEKALQAQGSEHQRTLEDVQSNHTEEKSRLLNQISNIELTSSKKQQEYEENFTKLRAEHASELERRSKEADLFVGQSQSEQTETLARLQGEHALALKKEIEEAQAKVEEIRDEHASTMEKLRNDHQALLSQKDDEHRKALEALEAAHALAFESSNTRHEEALRVVRLQYDNEIQALEQKHAKVLADQEEFTQSILDKLRQDQDIVHTELIKAHDIHVNTMKEEQAFTVAKLEGALNQLSRDKEDIRQNLDAALAQQQEKISEELNIAKKTHEATLETLQREHIEALNRLISEHDESIAGVRSGHEVEKELERTRLTDELVKLTAEHERALSEAHFTLESVKEEYKKSLEEHERRNEELCSQVAEQHAVALEELTETHRQEYESLAKDHEILVEEVAAYKAAMDEFAAAREQTREAHEETVIKKDLLIAALEEEVSVLKHKRVELNSTVENLRMELESTKTQTSELVQEASKRESLVDDLERHRSLLGDLQINLQKTRDERDSLAAEKLKQDEMLRQLQAQLEAHSVKSESPVSPRPIPEHRAGSLSRINGIPPPMTPPPAGPPPPTPGQTRVTTEGIQPRSSGTMSTTSRTSQLDNSTAPTSPILNGTSSGDPKILLRLEEQSRLLEEKETMIKTLNKQLTHCEGDLQAHMDLVSTLETQLNDSERNLRKARLQASEFSKERDRLSNQVETLRSEVQEAKREVVNVRRSVVEEKHSLEQRLDEERKAKERARAQLDARIEDLQKRKRCTTRTVDNLARTFLAKLIRSFGITPRSNAKTEGPVSRMLSELSLAGKVCVVTGGARGLGLVMGQGFVEAQSRHAISGCTSLALIDLAKANADAAASKLMTSFGDESIQDGLNVIGVECDVANEESVKRAMDETITKLGRIDVLVASADRMKKLYDINVHGCFYSAREAARHMLKQKSGSIILIASMSANIVNYPQLQTPYNTSKAAVKHMAASLGVEWAKEGVRVNAISPGYMLTELTKNILQGKGDLREKWETMTPMGRMGNPEELKGAAVFLASDSSRFVTASELRVDGGYAAI</sequence>
<evidence type="ECO:0000256" key="1">
    <source>
        <dbReference type="ARBA" id="ARBA00004496"/>
    </source>
</evidence>
<feature type="region of interest" description="Disordered" evidence="9">
    <location>
        <begin position="850"/>
        <end position="941"/>
    </location>
</feature>
<keyword evidence="3 7" id="KW-0547">Nucleotide-binding</keyword>
<dbReference type="GO" id="GO:0005524">
    <property type="term" value="F:ATP binding"/>
    <property type="evidence" value="ECO:0007669"/>
    <property type="project" value="UniProtKB-UniRule"/>
</dbReference>
<dbReference type="Gene3D" id="1.10.287.1490">
    <property type="match status" value="1"/>
</dbReference>
<feature type="compositionally biased region" description="Low complexity" evidence="9">
    <location>
        <begin position="262"/>
        <end position="272"/>
    </location>
</feature>
<feature type="compositionally biased region" description="Pro residues" evidence="9">
    <location>
        <begin position="1739"/>
        <end position="1755"/>
    </location>
</feature>
<dbReference type="InterPro" id="IPR001752">
    <property type="entry name" value="Kinesin_motor_dom"/>
</dbReference>
<dbReference type="GO" id="GO:0005737">
    <property type="term" value="C:cytoplasm"/>
    <property type="evidence" value="ECO:0007669"/>
    <property type="project" value="UniProtKB-SubCell"/>
</dbReference>
<dbReference type="PROSITE" id="PS00061">
    <property type="entry name" value="ADH_SHORT"/>
    <property type="match status" value="1"/>
</dbReference>
<dbReference type="GO" id="GO:0007018">
    <property type="term" value="P:microtubule-based movement"/>
    <property type="evidence" value="ECO:0007669"/>
    <property type="project" value="InterPro"/>
</dbReference>
<dbReference type="GO" id="GO:0007052">
    <property type="term" value="P:mitotic spindle organization"/>
    <property type="evidence" value="ECO:0007669"/>
    <property type="project" value="TreeGrafter"/>
</dbReference>
<feature type="compositionally biased region" description="Polar residues" evidence="9">
    <location>
        <begin position="1781"/>
        <end position="1799"/>
    </location>
</feature>
<dbReference type="EMBL" id="BPWL01000007">
    <property type="protein sequence ID" value="GJJ12322.1"/>
    <property type="molecule type" value="Genomic_DNA"/>
</dbReference>
<keyword evidence="5" id="KW-0521">NADP</keyword>
<dbReference type="GO" id="GO:0008017">
    <property type="term" value="F:microtubule binding"/>
    <property type="evidence" value="ECO:0007669"/>
    <property type="project" value="InterPro"/>
</dbReference>
<feature type="coiled-coil region" evidence="8">
    <location>
        <begin position="742"/>
        <end position="776"/>
    </location>
</feature>